<keyword evidence="2" id="KW-0808">Transferase</keyword>
<dbReference type="InterPro" id="IPR051531">
    <property type="entry name" value="N-acetyltransferase"/>
</dbReference>
<accession>A0A5C4RXC2</accession>
<dbReference type="Pfam" id="PF13302">
    <property type="entry name" value="Acetyltransf_3"/>
    <property type="match status" value="1"/>
</dbReference>
<comment type="caution">
    <text evidence="2">The sequence shown here is derived from an EMBL/GenBank/DDBJ whole genome shotgun (WGS) entry which is preliminary data.</text>
</comment>
<dbReference type="RefSeq" id="WP_139447313.1">
    <property type="nucleotide sequence ID" value="NZ_SMDR01000001.1"/>
</dbReference>
<dbReference type="Proteomes" id="UP000305760">
    <property type="component" value="Unassembled WGS sequence"/>
</dbReference>
<feature type="domain" description="N-acetyltransferase" evidence="1">
    <location>
        <begin position="11"/>
        <end position="171"/>
    </location>
</feature>
<reference evidence="2 3" key="1">
    <citation type="submission" date="2019-03" db="EMBL/GenBank/DDBJ databases">
        <title>Arenimonas daejeonensis sp. nov., isolated from compost.</title>
        <authorList>
            <person name="Jeon C.O."/>
        </authorList>
    </citation>
    <scope>NUCLEOTIDE SEQUENCE [LARGE SCALE GENOMIC DNA]</scope>
    <source>
        <strain evidence="2 3">R29</strain>
    </source>
</reference>
<evidence type="ECO:0000313" key="2">
    <source>
        <dbReference type="EMBL" id="TNJ35655.1"/>
    </source>
</evidence>
<dbReference type="EMBL" id="SMDR01000001">
    <property type="protein sequence ID" value="TNJ35655.1"/>
    <property type="molecule type" value="Genomic_DNA"/>
</dbReference>
<organism evidence="2 3">
    <name type="scientific">Arenimonas terrae</name>
    <dbReference type="NCBI Taxonomy" id="2546226"/>
    <lineage>
        <taxon>Bacteria</taxon>
        <taxon>Pseudomonadati</taxon>
        <taxon>Pseudomonadota</taxon>
        <taxon>Gammaproteobacteria</taxon>
        <taxon>Lysobacterales</taxon>
        <taxon>Lysobacteraceae</taxon>
        <taxon>Arenimonas</taxon>
    </lineage>
</organism>
<dbReference type="InterPro" id="IPR000182">
    <property type="entry name" value="GNAT_dom"/>
</dbReference>
<dbReference type="OrthoDB" id="9798081at2"/>
<dbReference type="GO" id="GO:0016747">
    <property type="term" value="F:acyltransferase activity, transferring groups other than amino-acyl groups"/>
    <property type="evidence" value="ECO:0007669"/>
    <property type="project" value="InterPro"/>
</dbReference>
<dbReference type="PANTHER" id="PTHR43792:SF1">
    <property type="entry name" value="N-ACETYLTRANSFERASE DOMAIN-CONTAINING PROTEIN"/>
    <property type="match status" value="1"/>
</dbReference>
<sequence>MSRVILETPRLRLRELHDGDAGFIFELLNDPDFLRHIGDRGVHSHEDALRYIATGPVASYAGRGWGLWAVERREDGALIGMCGLVSRDTLPGPDLGYAYLPAFRGQGYAFEAAAATLDFAFTRAGLDRLLAIVTPANAGSVRVLEKLGMRLERMQAFGGEPLAVYAADRPAA</sequence>
<evidence type="ECO:0000313" key="3">
    <source>
        <dbReference type="Proteomes" id="UP000305760"/>
    </source>
</evidence>
<gene>
    <name evidence="2" type="ORF">E1B00_07880</name>
</gene>
<dbReference type="InterPro" id="IPR016181">
    <property type="entry name" value="Acyl_CoA_acyltransferase"/>
</dbReference>
<name>A0A5C4RXC2_9GAMM</name>
<proteinExistence type="predicted"/>
<dbReference type="PANTHER" id="PTHR43792">
    <property type="entry name" value="GNAT FAMILY, PUTATIVE (AFU_ORTHOLOGUE AFUA_3G00765)-RELATED-RELATED"/>
    <property type="match status" value="1"/>
</dbReference>
<dbReference type="Gene3D" id="3.40.630.30">
    <property type="match status" value="1"/>
</dbReference>
<dbReference type="PROSITE" id="PS51186">
    <property type="entry name" value="GNAT"/>
    <property type="match status" value="1"/>
</dbReference>
<evidence type="ECO:0000259" key="1">
    <source>
        <dbReference type="PROSITE" id="PS51186"/>
    </source>
</evidence>
<keyword evidence="3" id="KW-1185">Reference proteome</keyword>
<dbReference type="AlphaFoldDB" id="A0A5C4RXC2"/>
<protein>
    <submittedName>
        <fullName evidence="2">N-acetyltransferase</fullName>
    </submittedName>
</protein>
<dbReference type="SUPFAM" id="SSF55729">
    <property type="entry name" value="Acyl-CoA N-acyltransferases (Nat)"/>
    <property type="match status" value="1"/>
</dbReference>